<keyword evidence="3" id="KW-0274">FAD</keyword>
<evidence type="ECO:0000313" key="7">
    <source>
        <dbReference type="EMBL" id="KAH0601400.1"/>
    </source>
</evidence>
<keyword evidence="4" id="KW-0560">Oxidoreductase</keyword>
<evidence type="ECO:0000256" key="5">
    <source>
        <dbReference type="ARBA" id="ARBA00023033"/>
    </source>
</evidence>
<sequence>MTVSTSAKKTVAIIGAGLTGLLAAQGLQQVRRSVPFWSFPSQLLLTQVAQNGFRAVVFEQEVSIDARHRDWTMLVHWAMPIFEKLVPKDILADLKSAVCNPYLDFNSEVESIPCYNGVTGDLLFRSPLPNARRVSRQALRRLLARRVDIRWDAPLIDLSLSDTGVHIKLGDGSVFDADYVLGTDGSSSKVREFLLGPDASRPHGSGFQFATGITKFGDAEKTDAIVRAHPVAALMMGTTSVGAVGVMSVDNPVDESSWTTFWTKIWNGEAVHLRGSDALTYIRENTTPLRDVFQSAIDWTPENSNVFIDEMKYWSPVPWDNHGGRVTLAGDAAHPMLIYRGQGFQHSITDVDNYVKALTGLNTLGSSSVHREEVLTNYDNEMIRRGARAVQESLAEARKSFDLDTVKKMLMATRGHAKSES</sequence>
<evidence type="ECO:0000313" key="8">
    <source>
        <dbReference type="Proteomes" id="UP000764110"/>
    </source>
</evidence>
<dbReference type="PANTHER" id="PTHR47178:SF3">
    <property type="entry name" value="FAD-BINDING DOMAIN-CONTAINING PROTEIN"/>
    <property type="match status" value="1"/>
</dbReference>
<dbReference type="PANTHER" id="PTHR47178">
    <property type="entry name" value="MONOOXYGENASE, FAD-BINDING"/>
    <property type="match status" value="1"/>
</dbReference>
<evidence type="ECO:0000256" key="3">
    <source>
        <dbReference type="ARBA" id="ARBA00022827"/>
    </source>
</evidence>
<evidence type="ECO:0000259" key="6">
    <source>
        <dbReference type="Pfam" id="PF01494"/>
    </source>
</evidence>
<dbReference type="InterPro" id="IPR036188">
    <property type="entry name" value="FAD/NAD-bd_sf"/>
</dbReference>
<evidence type="ECO:0000256" key="4">
    <source>
        <dbReference type="ARBA" id="ARBA00023002"/>
    </source>
</evidence>
<dbReference type="Gene3D" id="3.50.50.60">
    <property type="entry name" value="FAD/NAD(P)-binding domain"/>
    <property type="match status" value="1"/>
</dbReference>
<proteinExistence type="predicted"/>
<dbReference type="SUPFAM" id="SSF51905">
    <property type="entry name" value="FAD/NAD(P)-binding domain"/>
    <property type="match status" value="1"/>
</dbReference>
<protein>
    <recommendedName>
        <fullName evidence="6">FAD-binding domain-containing protein</fullName>
    </recommendedName>
</protein>
<keyword evidence="8" id="KW-1185">Reference proteome</keyword>
<name>A0A9P8MJC8_9HYPO</name>
<reference evidence="7 8" key="1">
    <citation type="submission" date="2020-07" db="EMBL/GenBank/DDBJ databases">
        <title>Metarhizium humberi genome.</title>
        <authorList>
            <person name="Lysoe E."/>
        </authorList>
    </citation>
    <scope>NUCLEOTIDE SEQUENCE [LARGE SCALE GENOMIC DNA]</scope>
    <source>
        <strain evidence="7 8">ESALQ1638</strain>
    </source>
</reference>
<keyword evidence="5" id="KW-0503">Monooxygenase</keyword>
<evidence type="ECO:0000256" key="2">
    <source>
        <dbReference type="ARBA" id="ARBA00022630"/>
    </source>
</evidence>
<evidence type="ECO:0000256" key="1">
    <source>
        <dbReference type="ARBA" id="ARBA00001974"/>
    </source>
</evidence>
<dbReference type="Proteomes" id="UP000764110">
    <property type="component" value="Unassembled WGS sequence"/>
</dbReference>
<gene>
    <name evidence="7" type="ORF">MHUMG1_00274</name>
</gene>
<accession>A0A9P8MJC8</accession>
<organism evidence="7 8">
    <name type="scientific">Metarhizium humberi</name>
    <dbReference type="NCBI Taxonomy" id="2596975"/>
    <lineage>
        <taxon>Eukaryota</taxon>
        <taxon>Fungi</taxon>
        <taxon>Dikarya</taxon>
        <taxon>Ascomycota</taxon>
        <taxon>Pezizomycotina</taxon>
        <taxon>Sordariomycetes</taxon>
        <taxon>Hypocreomycetidae</taxon>
        <taxon>Hypocreales</taxon>
        <taxon>Clavicipitaceae</taxon>
        <taxon>Metarhizium</taxon>
    </lineage>
</organism>
<dbReference type="InterPro" id="IPR002938">
    <property type="entry name" value="FAD-bd"/>
</dbReference>
<feature type="domain" description="FAD-binding" evidence="6">
    <location>
        <begin position="170"/>
        <end position="392"/>
    </location>
</feature>
<dbReference type="AlphaFoldDB" id="A0A9P8MJC8"/>
<dbReference type="GO" id="GO:0071949">
    <property type="term" value="F:FAD binding"/>
    <property type="evidence" value="ECO:0007669"/>
    <property type="project" value="InterPro"/>
</dbReference>
<comment type="caution">
    <text evidence="7">The sequence shown here is derived from an EMBL/GenBank/DDBJ whole genome shotgun (WGS) entry which is preliminary data.</text>
</comment>
<dbReference type="PRINTS" id="PR00420">
    <property type="entry name" value="RNGMNOXGNASE"/>
</dbReference>
<dbReference type="GO" id="GO:0004497">
    <property type="term" value="F:monooxygenase activity"/>
    <property type="evidence" value="ECO:0007669"/>
    <property type="project" value="UniProtKB-KW"/>
</dbReference>
<dbReference type="Pfam" id="PF01494">
    <property type="entry name" value="FAD_binding_3"/>
    <property type="match status" value="1"/>
</dbReference>
<comment type="cofactor">
    <cofactor evidence="1">
        <name>FAD</name>
        <dbReference type="ChEBI" id="CHEBI:57692"/>
    </cofactor>
</comment>
<dbReference type="EMBL" id="JACEFI010000001">
    <property type="protein sequence ID" value="KAH0601400.1"/>
    <property type="molecule type" value="Genomic_DNA"/>
</dbReference>
<keyword evidence="2" id="KW-0285">Flavoprotein</keyword>